<protein>
    <submittedName>
        <fullName evidence="1">Sulfotransferase family 2 domain-containing protein</fullName>
    </submittedName>
</protein>
<dbReference type="InterPro" id="IPR005331">
    <property type="entry name" value="Sulfotransferase"/>
</dbReference>
<proteinExistence type="predicted"/>
<sequence length="265" mass="31170">MDKNSALTNHLKWRTPLYDPAFPFILFFSQKGGCTTLIKWFFYQLNLLESSKKVENNIHLYRVNHFYRQPGYVENIETAVMKKSKPVFKLVRNPYARAVSSYLHLSRMNLVYPSSGPLKIEWKKAKNMYPYHDGLTFKQFLYYVKQSGAQVPHVDGHIAGQYVEGEELFMTRFVKLEQLKNQIAAWETQYQLKHSPFAELAKSPHHNQEMMNVTGEFADQVITRYHFVSNQLPSLHSFYDTVTKELVQELFSKEFSLYGYSRQLP</sequence>
<evidence type="ECO:0000313" key="1">
    <source>
        <dbReference type="EMBL" id="MFC7371882.1"/>
    </source>
</evidence>
<accession>A0ABW2NMN0</accession>
<comment type="caution">
    <text evidence="1">The sequence shown here is derived from an EMBL/GenBank/DDBJ whole genome shotgun (WGS) entry which is preliminary data.</text>
</comment>
<dbReference type="RefSeq" id="WP_379748910.1">
    <property type="nucleotide sequence ID" value="NZ_JBHTCP010000015.1"/>
</dbReference>
<dbReference type="Proteomes" id="UP001596549">
    <property type="component" value="Unassembled WGS sequence"/>
</dbReference>
<reference evidence="2" key="1">
    <citation type="journal article" date="2019" name="Int. J. Syst. Evol. Microbiol.">
        <title>The Global Catalogue of Microorganisms (GCM) 10K type strain sequencing project: providing services to taxonomists for standard genome sequencing and annotation.</title>
        <authorList>
            <consortium name="The Broad Institute Genomics Platform"/>
            <consortium name="The Broad Institute Genome Sequencing Center for Infectious Disease"/>
            <person name="Wu L."/>
            <person name="Ma J."/>
        </authorList>
    </citation>
    <scope>NUCLEOTIDE SEQUENCE [LARGE SCALE GENOMIC DNA]</scope>
    <source>
        <strain evidence="2">NBRC 106396</strain>
    </source>
</reference>
<keyword evidence="2" id="KW-1185">Reference proteome</keyword>
<dbReference type="EMBL" id="JBHTCP010000015">
    <property type="protein sequence ID" value="MFC7371882.1"/>
    <property type="molecule type" value="Genomic_DNA"/>
</dbReference>
<gene>
    <name evidence="1" type="ORF">ACFQPF_09345</name>
</gene>
<name>A0ABW2NMN0_9BACL</name>
<organism evidence="1 2">
    <name type="scientific">Fictibacillus iocasae</name>
    <dbReference type="NCBI Taxonomy" id="2715437"/>
    <lineage>
        <taxon>Bacteria</taxon>
        <taxon>Bacillati</taxon>
        <taxon>Bacillota</taxon>
        <taxon>Bacilli</taxon>
        <taxon>Bacillales</taxon>
        <taxon>Fictibacillaceae</taxon>
        <taxon>Fictibacillus</taxon>
    </lineage>
</organism>
<dbReference type="Pfam" id="PF03567">
    <property type="entry name" value="Sulfotransfer_2"/>
    <property type="match status" value="1"/>
</dbReference>
<evidence type="ECO:0000313" key="2">
    <source>
        <dbReference type="Proteomes" id="UP001596549"/>
    </source>
</evidence>